<keyword evidence="3" id="KW-0963">Cytoplasm</keyword>
<dbReference type="Pfam" id="PF22594">
    <property type="entry name" value="GTP-eEF1A_C"/>
    <property type="match status" value="1"/>
</dbReference>
<dbReference type="EMBL" id="ML122250">
    <property type="protein sequence ID" value="RPD66693.1"/>
    <property type="molecule type" value="Genomic_DNA"/>
</dbReference>
<dbReference type="InterPro" id="IPR009001">
    <property type="entry name" value="Transl_elong_EF1A/Init_IF2_C"/>
</dbReference>
<dbReference type="AlphaFoldDB" id="A0A5C2SS32"/>
<comment type="subcellular location">
    <subcellularLocation>
        <location evidence="1">Cytoplasm</location>
    </subcellularLocation>
</comment>
<evidence type="ECO:0000313" key="12">
    <source>
        <dbReference type="EMBL" id="RPD66693.1"/>
    </source>
</evidence>
<keyword evidence="4" id="KW-0547">Nucleotide-binding</keyword>
<dbReference type="CDD" id="cd16267">
    <property type="entry name" value="HBS1-like_II"/>
    <property type="match status" value="1"/>
</dbReference>
<dbReference type="PRINTS" id="PR00315">
    <property type="entry name" value="ELONGATNFCT"/>
</dbReference>
<evidence type="ECO:0000256" key="2">
    <source>
        <dbReference type="ARBA" id="ARBA00007249"/>
    </source>
</evidence>
<dbReference type="SUPFAM" id="SSF50465">
    <property type="entry name" value="EF-Tu/eEF-1alpha/eIF2-gamma C-terminal domain"/>
    <property type="match status" value="1"/>
</dbReference>
<sequence length="490" mass="52496">MDQSELDMAGLNLNDDAPVEVIPEEPAKTPAAIEKLIEEAKTVLTAQENGEKRSLSMVVVGHVDAGKSTMMGRLLYELGRMDEKKRIANERGSAKVGKSSFSWAWELDGTQEERERGITMDIALQTLNTPHRVITILDAPGHRDFIPNMISGASQADSALLVVDAAVGEFEAGFERGGQTREHLILVRSLGVSQVIVAVNKLDQVEWSKSRYDEICDLLKPFLVQSGFHPSKTKFVPVAAMEGVNLSLPPPATSPLHSWYKGPTLVDLLDALEPPSRDINGSLRFPISNVFKGATSGIAVSGRVCGGVIVAGERLRIVPGDESATVKAIDNDGDSIPWAGAGSNVNLTLTGVDPISLNVGSVLCRPGQIVPLASSFTAKIIVFDIQIPITAGTSVELFHHSRDVPASISRLISLLDRSNGSVVKNKPRVLTKGMSAEVEISLRNATYSGPASRVLPIPLEPFSVNKDMGRILIRRGGETIGAGVVLELLT</sequence>
<evidence type="ECO:0000259" key="11">
    <source>
        <dbReference type="PROSITE" id="PS51722"/>
    </source>
</evidence>
<dbReference type="InterPro" id="IPR027417">
    <property type="entry name" value="P-loop_NTPase"/>
</dbReference>
<dbReference type="Gene3D" id="3.40.50.300">
    <property type="entry name" value="P-loop containing nucleotide triphosphate hydrolases"/>
    <property type="match status" value="1"/>
</dbReference>
<organism evidence="12 13">
    <name type="scientific">Lentinus tigrinus ALCF2SS1-6</name>
    <dbReference type="NCBI Taxonomy" id="1328759"/>
    <lineage>
        <taxon>Eukaryota</taxon>
        <taxon>Fungi</taxon>
        <taxon>Dikarya</taxon>
        <taxon>Basidiomycota</taxon>
        <taxon>Agaricomycotina</taxon>
        <taxon>Agaricomycetes</taxon>
        <taxon>Polyporales</taxon>
        <taxon>Polyporaceae</taxon>
        <taxon>Lentinus</taxon>
    </lineage>
</organism>
<dbReference type="FunFam" id="2.40.30.10:FF:000020">
    <property type="entry name" value="Translation elongation factor EF-1"/>
    <property type="match status" value="1"/>
</dbReference>
<dbReference type="Gene3D" id="2.40.30.10">
    <property type="entry name" value="Translation factors"/>
    <property type="match status" value="2"/>
</dbReference>
<dbReference type="InterPro" id="IPR050100">
    <property type="entry name" value="TRAFAC_GTPase_members"/>
</dbReference>
<dbReference type="STRING" id="1328759.A0A5C2SS32"/>
<comment type="similarity">
    <text evidence="2">Belongs to the TRAFAC class translation factor GTPase superfamily. Classic translation factor GTPase family. EF-Tu/EF-1A subfamily.</text>
</comment>
<proteinExistence type="inferred from homology"/>
<dbReference type="GO" id="GO:0005525">
    <property type="term" value="F:GTP binding"/>
    <property type="evidence" value="ECO:0007669"/>
    <property type="project" value="UniProtKB-KW"/>
</dbReference>
<dbReference type="SUPFAM" id="SSF50447">
    <property type="entry name" value="Translation proteins"/>
    <property type="match status" value="1"/>
</dbReference>
<feature type="domain" description="Tr-type G" evidence="11">
    <location>
        <begin position="52"/>
        <end position="277"/>
    </location>
</feature>
<evidence type="ECO:0000256" key="4">
    <source>
        <dbReference type="ARBA" id="ARBA00022741"/>
    </source>
</evidence>
<dbReference type="InterPro" id="IPR054696">
    <property type="entry name" value="GTP-eEF1A_C"/>
</dbReference>
<reference evidence="12" key="1">
    <citation type="journal article" date="2018" name="Genome Biol. Evol.">
        <title>Genomics and development of Lentinus tigrinus, a white-rot wood-decaying mushroom with dimorphic fruiting bodies.</title>
        <authorList>
            <person name="Wu B."/>
            <person name="Xu Z."/>
            <person name="Knudson A."/>
            <person name="Carlson A."/>
            <person name="Chen N."/>
            <person name="Kovaka S."/>
            <person name="LaButti K."/>
            <person name="Lipzen A."/>
            <person name="Pennachio C."/>
            <person name="Riley R."/>
            <person name="Schakwitz W."/>
            <person name="Umezawa K."/>
            <person name="Ohm R.A."/>
            <person name="Grigoriev I.V."/>
            <person name="Nagy L.G."/>
            <person name="Gibbons J."/>
            <person name="Hibbett D."/>
        </authorList>
    </citation>
    <scope>NUCLEOTIDE SEQUENCE [LARGE SCALE GENOMIC DNA]</scope>
    <source>
        <strain evidence="12">ALCF2SS1-6</strain>
    </source>
</reference>
<name>A0A5C2SS32_9APHY</name>
<evidence type="ECO:0000256" key="3">
    <source>
        <dbReference type="ARBA" id="ARBA00022490"/>
    </source>
</evidence>
<evidence type="ECO:0000256" key="8">
    <source>
        <dbReference type="ARBA" id="ARBA00049117"/>
    </source>
</evidence>
<keyword evidence="5" id="KW-0378">Hydrolase</keyword>
<protein>
    <recommendedName>
        <fullName evidence="10">Elongation factor 1 alpha-like protein</fullName>
    </recommendedName>
</protein>
<evidence type="ECO:0000313" key="13">
    <source>
        <dbReference type="Proteomes" id="UP000313359"/>
    </source>
</evidence>
<dbReference type="OrthoDB" id="342024at2759"/>
<keyword evidence="7" id="KW-0342">GTP-binding</keyword>
<dbReference type="GO" id="GO:0005829">
    <property type="term" value="C:cytosol"/>
    <property type="evidence" value="ECO:0007669"/>
    <property type="project" value="GOC"/>
</dbReference>
<comment type="catalytic activity">
    <reaction evidence="8">
        <text>GTP + H2O = GDP + phosphate + H(+)</text>
        <dbReference type="Rhea" id="RHEA:19669"/>
        <dbReference type="ChEBI" id="CHEBI:15377"/>
        <dbReference type="ChEBI" id="CHEBI:15378"/>
        <dbReference type="ChEBI" id="CHEBI:37565"/>
        <dbReference type="ChEBI" id="CHEBI:43474"/>
        <dbReference type="ChEBI" id="CHEBI:58189"/>
    </reaction>
    <physiologicalReaction direction="left-to-right" evidence="8">
        <dbReference type="Rhea" id="RHEA:19670"/>
    </physiologicalReaction>
</comment>
<dbReference type="Proteomes" id="UP000313359">
    <property type="component" value="Unassembled WGS sequence"/>
</dbReference>
<keyword evidence="13" id="KW-1185">Reference proteome</keyword>
<dbReference type="PANTHER" id="PTHR23115">
    <property type="entry name" value="TRANSLATION FACTOR"/>
    <property type="match status" value="1"/>
</dbReference>
<dbReference type="GO" id="GO:0002184">
    <property type="term" value="P:cytoplasmic translational termination"/>
    <property type="evidence" value="ECO:0007669"/>
    <property type="project" value="UniProtKB-ARBA"/>
</dbReference>
<gene>
    <name evidence="12" type="ORF">L227DRAFT_582224</name>
</gene>
<evidence type="ECO:0000256" key="5">
    <source>
        <dbReference type="ARBA" id="ARBA00022801"/>
    </source>
</evidence>
<dbReference type="GO" id="GO:0003924">
    <property type="term" value="F:GTPase activity"/>
    <property type="evidence" value="ECO:0007669"/>
    <property type="project" value="InterPro"/>
</dbReference>
<evidence type="ECO:0000256" key="9">
    <source>
        <dbReference type="ARBA" id="ARBA00063537"/>
    </source>
</evidence>
<evidence type="ECO:0000256" key="1">
    <source>
        <dbReference type="ARBA" id="ARBA00004496"/>
    </source>
</evidence>
<evidence type="ECO:0000256" key="6">
    <source>
        <dbReference type="ARBA" id="ARBA00022917"/>
    </source>
</evidence>
<comment type="subunit">
    <text evidence="9">Component of the Dom34-Hbs1 complex, also named Pelota-HBS1L complex, composed of dom34 and hbs1.</text>
</comment>
<dbReference type="CDD" id="cd01883">
    <property type="entry name" value="EF1_alpha"/>
    <property type="match status" value="1"/>
</dbReference>
<dbReference type="SUPFAM" id="SSF52540">
    <property type="entry name" value="P-loop containing nucleoside triphosphate hydrolases"/>
    <property type="match status" value="1"/>
</dbReference>
<dbReference type="CDD" id="cd04093">
    <property type="entry name" value="HBS1_C_III"/>
    <property type="match status" value="1"/>
</dbReference>
<dbReference type="InterPro" id="IPR000795">
    <property type="entry name" value="T_Tr_GTP-bd_dom"/>
</dbReference>
<accession>A0A5C2SS32</accession>
<dbReference type="GO" id="GO:1990533">
    <property type="term" value="C:Dom34-Hbs1 complex"/>
    <property type="evidence" value="ECO:0007669"/>
    <property type="project" value="UniProtKB-ARBA"/>
</dbReference>
<dbReference type="FunFam" id="3.40.50.300:FF:000204">
    <property type="entry name" value="Translation elongation factor Tu"/>
    <property type="match status" value="1"/>
</dbReference>
<evidence type="ECO:0000256" key="10">
    <source>
        <dbReference type="ARBA" id="ARBA00074866"/>
    </source>
</evidence>
<dbReference type="Pfam" id="PF00009">
    <property type="entry name" value="GTP_EFTU"/>
    <property type="match status" value="1"/>
</dbReference>
<evidence type="ECO:0000256" key="7">
    <source>
        <dbReference type="ARBA" id="ARBA00023134"/>
    </source>
</evidence>
<dbReference type="FunFam" id="2.40.30.10:FF:000070">
    <property type="entry name" value="Translation elongation factor EF-1 subunit"/>
    <property type="match status" value="1"/>
</dbReference>
<keyword evidence="6" id="KW-0648">Protein biosynthesis</keyword>
<dbReference type="PROSITE" id="PS51722">
    <property type="entry name" value="G_TR_2"/>
    <property type="match status" value="1"/>
</dbReference>
<dbReference type="InterPro" id="IPR009000">
    <property type="entry name" value="Transl_B-barrel_sf"/>
</dbReference>